<evidence type="ECO:0000256" key="1">
    <source>
        <dbReference type="SAM" id="SignalP"/>
    </source>
</evidence>
<dbReference type="Proteomes" id="UP000830198">
    <property type="component" value="Chromosome"/>
</dbReference>
<gene>
    <name evidence="2" type="ORF">MYF79_24040</name>
</gene>
<evidence type="ECO:0008006" key="4">
    <source>
        <dbReference type="Google" id="ProtNLM"/>
    </source>
</evidence>
<keyword evidence="1" id="KW-0732">Signal</keyword>
<feature type="chain" id="PRO_5046643111" description="TerB family tellurite resistance protein" evidence="1">
    <location>
        <begin position="19"/>
        <end position="214"/>
    </location>
</feature>
<feature type="signal peptide" evidence="1">
    <location>
        <begin position="1"/>
        <end position="18"/>
    </location>
</feature>
<dbReference type="RefSeq" id="WP_247810369.1">
    <property type="nucleotide sequence ID" value="NZ_CP095855.1"/>
</dbReference>
<evidence type="ECO:0000313" key="3">
    <source>
        <dbReference type="Proteomes" id="UP000830198"/>
    </source>
</evidence>
<name>A0ABY4HW67_CHIFI</name>
<accession>A0ABY4HW67</accession>
<proteinExistence type="predicted"/>
<organism evidence="2 3">
    <name type="scientific">Chitinophaga filiformis</name>
    <name type="common">Myxococcus filiformis</name>
    <name type="synonym">Flexibacter filiformis</name>
    <dbReference type="NCBI Taxonomy" id="104663"/>
    <lineage>
        <taxon>Bacteria</taxon>
        <taxon>Pseudomonadati</taxon>
        <taxon>Bacteroidota</taxon>
        <taxon>Chitinophagia</taxon>
        <taxon>Chitinophagales</taxon>
        <taxon>Chitinophagaceae</taxon>
        <taxon>Chitinophaga</taxon>
    </lineage>
</organism>
<sequence length="214" mass="24005">MKMCCCICLCLLTVIASAQTPTFKEWFKQKKTQKEYLLTQIAELKIYLELLQKGYKAANQGIAFIHQIKNGEFGLHDLFYKSLQLVSPALTAHADVGALAASQLLLVTKAQALRHAAQQNNMLAPAAKATVVTGCGRLSTDALALIDQLNAAFSAHTFSMSDDHRLQILEELRQRSREQWAFFQSCRAQAAWLGQQRQGERIEDQVIKNYYGIQ</sequence>
<keyword evidence="3" id="KW-1185">Reference proteome</keyword>
<protein>
    <recommendedName>
        <fullName evidence="4">TerB family tellurite resistance protein</fullName>
    </recommendedName>
</protein>
<reference evidence="2 3" key="1">
    <citation type="submission" date="2022-04" db="EMBL/GenBank/DDBJ databases">
        <title>The arsenic-methylating capacity of Chitinophaga filiformis YT5 during chitin decomposition.</title>
        <authorList>
            <person name="Chen G."/>
            <person name="Liang Y."/>
        </authorList>
    </citation>
    <scope>NUCLEOTIDE SEQUENCE [LARGE SCALE GENOMIC DNA]</scope>
    <source>
        <strain evidence="2 3">YT5</strain>
    </source>
</reference>
<dbReference type="EMBL" id="CP095855">
    <property type="protein sequence ID" value="UPK68028.1"/>
    <property type="molecule type" value="Genomic_DNA"/>
</dbReference>
<evidence type="ECO:0000313" key="2">
    <source>
        <dbReference type="EMBL" id="UPK68028.1"/>
    </source>
</evidence>